<evidence type="ECO:0000313" key="2">
    <source>
        <dbReference type="EMBL" id="KAF0719691.1"/>
    </source>
</evidence>
<dbReference type="EMBL" id="CAADRA010000053">
    <property type="protein sequence ID" value="VFT78081.1"/>
    <property type="molecule type" value="Genomic_DNA"/>
</dbReference>
<keyword evidence="1" id="KW-0812">Transmembrane</keyword>
<keyword evidence="1" id="KW-1133">Transmembrane helix</keyword>
<dbReference type="AlphaFoldDB" id="A0A485K6Z1"/>
<keyword evidence="4" id="KW-1185">Reference proteome</keyword>
<organism evidence="3 4">
    <name type="scientific">Aphanomyces stellatus</name>
    <dbReference type="NCBI Taxonomy" id="120398"/>
    <lineage>
        <taxon>Eukaryota</taxon>
        <taxon>Sar</taxon>
        <taxon>Stramenopiles</taxon>
        <taxon>Oomycota</taxon>
        <taxon>Saprolegniomycetes</taxon>
        <taxon>Saprolegniales</taxon>
        <taxon>Verrucalvaceae</taxon>
        <taxon>Aphanomyces</taxon>
    </lineage>
</organism>
<gene>
    <name evidence="3" type="primary">Aste57867_857</name>
    <name evidence="2" type="ORF">As57867_000856</name>
    <name evidence="3" type="ORF">ASTE57867_857</name>
</gene>
<evidence type="ECO:0000313" key="3">
    <source>
        <dbReference type="EMBL" id="VFT78081.1"/>
    </source>
</evidence>
<reference evidence="2" key="2">
    <citation type="submission" date="2019-06" db="EMBL/GenBank/DDBJ databases">
        <title>Genomics analysis of Aphanomyces spp. identifies a new class of oomycete effector associated with host adaptation.</title>
        <authorList>
            <person name="Gaulin E."/>
        </authorList>
    </citation>
    <scope>NUCLEOTIDE SEQUENCE</scope>
    <source>
        <strain evidence="2">CBS 578.67</strain>
    </source>
</reference>
<protein>
    <submittedName>
        <fullName evidence="3">Aste57867_857 protein</fullName>
    </submittedName>
</protein>
<evidence type="ECO:0000256" key="1">
    <source>
        <dbReference type="SAM" id="Phobius"/>
    </source>
</evidence>
<feature type="transmembrane region" description="Helical" evidence="1">
    <location>
        <begin position="58"/>
        <end position="81"/>
    </location>
</feature>
<evidence type="ECO:0000313" key="4">
    <source>
        <dbReference type="Proteomes" id="UP000332933"/>
    </source>
</evidence>
<keyword evidence="1" id="KW-0472">Membrane</keyword>
<dbReference type="Proteomes" id="UP000332933">
    <property type="component" value="Unassembled WGS sequence"/>
</dbReference>
<proteinExistence type="predicted"/>
<reference evidence="3 4" key="1">
    <citation type="submission" date="2019-03" db="EMBL/GenBank/DDBJ databases">
        <authorList>
            <person name="Gaulin E."/>
            <person name="Dumas B."/>
        </authorList>
    </citation>
    <scope>NUCLEOTIDE SEQUENCE [LARGE SCALE GENOMIC DNA]</scope>
    <source>
        <strain evidence="3">CBS 568.67</strain>
    </source>
</reference>
<sequence>MDALKQTGASRFHLAAKEDGVTVLIPRHVPWWTLGLFVLMVAVMAWLCAFVVPLLHLGIFSTIILGTIFLFGMANFAWAILDGLYRYESYSISATTFSMLNYVPCCATRREDYVLATMGPMHIQTKTWTRPGRSGHTVTGSHQVLAFPYGTTVVEFLPSHMSESELVLFLRALTPYLPDHAKPQRVD</sequence>
<feature type="transmembrane region" description="Helical" evidence="1">
    <location>
        <begin position="31"/>
        <end position="52"/>
    </location>
</feature>
<name>A0A485K6Z1_9STRA</name>
<dbReference type="EMBL" id="VJMH01000053">
    <property type="protein sequence ID" value="KAF0719691.1"/>
    <property type="molecule type" value="Genomic_DNA"/>
</dbReference>
<accession>A0A485K6Z1</accession>